<gene>
    <name evidence="1" type="ORF">AMORRO_LOCUS17702</name>
</gene>
<dbReference type="AlphaFoldDB" id="A0A9N9P596"/>
<protein>
    <submittedName>
        <fullName evidence="1">18915_t:CDS:1</fullName>
    </submittedName>
</protein>
<feature type="non-terminal residue" evidence="1">
    <location>
        <position position="1"/>
    </location>
</feature>
<keyword evidence="2" id="KW-1185">Reference proteome</keyword>
<name>A0A9N9P596_9GLOM</name>
<organism evidence="1 2">
    <name type="scientific">Acaulospora morrowiae</name>
    <dbReference type="NCBI Taxonomy" id="94023"/>
    <lineage>
        <taxon>Eukaryota</taxon>
        <taxon>Fungi</taxon>
        <taxon>Fungi incertae sedis</taxon>
        <taxon>Mucoromycota</taxon>
        <taxon>Glomeromycotina</taxon>
        <taxon>Glomeromycetes</taxon>
        <taxon>Diversisporales</taxon>
        <taxon>Acaulosporaceae</taxon>
        <taxon>Acaulospora</taxon>
    </lineage>
</organism>
<dbReference type="EMBL" id="CAJVPV010056469">
    <property type="protein sequence ID" value="CAG8785716.1"/>
    <property type="molecule type" value="Genomic_DNA"/>
</dbReference>
<evidence type="ECO:0000313" key="1">
    <source>
        <dbReference type="EMBL" id="CAG8785716.1"/>
    </source>
</evidence>
<feature type="non-terminal residue" evidence="1">
    <location>
        <position position="131"/>
    </location>
</feature>
<proteinExistence type="predicted"/>
<reference evidence="1" key="1">
    <citation type="submission" date="2021-06" db="EMBL/GenBank/DDBJ databases">
        <authorList>
            <person name="Kallberg Y."/>
            <person name="Tangrot J."/>
            <person name="Rosling A."/>
        </authorList>
    </citation>
    <scope>NUCLEOTIDE SEQUENCE</scope>
    <source>
        <strain evidence="1">CL551</strain>
    </source>
</reference>
<comment type="caution">
    <text evidence="1">The sequence shown here is derived from an EMBL/GenBank/DDBJ whole genome shotgun (WGS) entry which is preliminary data.</text>
</comment>
<accession>A0A9N9P596</accession>
<dbReference type="Proteomes" id="UP000789342">
    <property type="component" value="Unassembled WGS sequence"/>
</dbReference>
<sequence length="131" mass="15129">QPSKIQTTMQIQESHPYSFEFLHENNSIRFDEKLLDPHFNEVKYNASYAFGTDYRCYKPITDTEIGLSSIPEDYCIICYDVNELIIDTEIGLSCDGNIEKTTSSSDISFINCNKNLNYEYSDVFSKIMGPY</sequence>
<evidence type="ECO:0000313" key="2">
    <source>
        <dbReference type="Proteomes" id="UP000789342"/>
    </source>
</evidence>